<dbReference type="FunFam" id="3.40.50.300:FF:000287">
    <property type="entry name" value="Multidrug ABC transporter ATP-binding protein"/>
    <property type="match status" value="1"/>
</dbReference>
<dbReference type="GO" id="GO:0005524">
    <property type="term" value="F:ATP binding"/>
    <property type="evidence" value="ECO:0007669"/>
    <property type="project" value="UniProtKB-KW"/>
</dbReference>
<feature type="domain" description="ABC transporter" evidence="13">
    <location>
        <begin position="425"/>
        <end position="659"/>
    </location>
</feature>
<dbReference type="PANTHER" id="PTHR24221:SF499">
    <property type="entry name" value="FATTY ACID ABC TRANSPORTER ATP-BINDING_PERMEASE PROTEIN"/>
    <property type="match status" value="1"/>
</dbReference>
<dbReference type="SUPFAM" id="SSF90123">
    <property type="entry name" value="ABC transporter transmembrane region"/>
    <property type="match status" value="1"/>
</dbReference>
<feature type="domain" description="ABC transmembrane type-1" evidence="14">
    <location>
        <begin position="67"/>
        <end position="391"/>
    </location>
</feature>
<dbReference type="Proteomes" id="UP000252770">
    <property type="component" value="Unassembled WGS sequence"/>
</dbReference>
<reference evidence="15 16" key="1">
    <citation type="submission" date="2018-07" db="EMBL/GenBank/DDBJ databases">
        <title>Desertimonas flava gen. nov. sp. nov.</title>
        <authorList>
            <person name="Liu S."/>
        </authorList>
    </citation>
    <scope>NUCLEOTIDE SEQUENCE [LARGE SCALE GENOMIC DNA]</scope>
    <source>
        <strain evidence="15 16">16Sb5-5</strain>
    </source>
</reference>
<keyword evidence="3 12" id="KW-0812">Transmembrane</keyword>
<dbReference type="GO" id="GO:0140359">
    <property type="term" value="F:ABC-type transporter activity"/>
    <property type="evidence" value="ECO:0007669"/>
    <property type="project" value="InterPro"/>
</dbReference>
<sequence>MTAPQRPGPATEPTGNGDAPLKAPPRPQHRGGDGFLGGPRAAEQAISFGPSLKRLTARLRPEGAIMIGTIVLALVGVAMNVVGPRILGLATDVIFTGVIGRQLPAGATQQQVVEQLRASGQDTFADLVSGLEGLVPGQGIDFGRLGGVLLLALGFYLLSSLLLLLQGYLLNGAVQRTVYRLRRDVEAKINRLPLRYFDNQPRGELLSRVTNDIDNVSQTLQQTLSQLLTALFTVIGVLVMMFVVSPLLALIALVTIPVSMVVTVLIGKQSQKRFVQNWKSTGELNAHIEEVFTGHSLVKVFGRQKEVEQVFAERNEELFRAGFGAQWISGLIMPLMMFIGNLNYVAIAVVGGLRVASGSMNLGDVQAFIQYTRMFTQPITQVASMANLLQSGVASAERVFEVLDAEEQSPEASGELAVPERTGRVVFEDVTFSYSPDTELITGLDLVAEPGQTVAIVGPTGAGKTTLVNLIMRFYELDGGRITLDGVDIASVPRHRLRAGVGMVLQDTWLFHGTIRDNIAYGRPDATEEEIVAAAEATYVDRFVHSLPDGYDTVIDEEGSNVSVGEKQLITIARAFLADPALLILDEATSSVDTRTEVLVQQAMRSLRTDRTSFVIAHRLSTIRDADLILVMERGAIVEQGTHEQLLARRGAYFDLYNAQFAAAIPLEEPVVQTGEPPVAANATSPTPTATT</sequence>
<feature type="transmembrane region" description="Helical" evidence="12">
    <location>
        <begin position="327"/>
        <end position="353"/>
    </location>
</feature>
<comment type="similarity">
    <text evidence="9">Belongs to the ABC transporter superfamily. Lipid exporter (TC 3.A.1.106) family.</text>
</comment>
<evidence type="ECO:0000256" key="9">
    <source>
        <dbReference type="ARBA" id="ARBA00061644"/>
    </source>
</evidence>
<evidence type="ECO:0000256" key="11">
    <source>
        <dbReference type="SAM" id="MobiDB-lite"/>
    </source>
</evidence>
<organism evidence="15 16">
    <name type="scientific">Desertihabitans brevis</name>
    <dbReference type="NCBI Taxonomy" id="2268447"/>
    <lineage>
        <taxon>Bacteria</taxon>
        <taxon>Bacillati</taxon>
        <taxon>Actinomycetota</taxon>
        <taxon>Actinomycetes</taxon>
        <taxon>Propionibacteriales</taxon>
        <taxon>Propionibacteriaceae</taxon>
        <taxon>Desertihabitans</taxon>
    </lineage>
</organism>
<evidence type="ECO:0000313" key="15">
    <source>
        <dbReference type="EMBL" id="RCK69961.1"/>
    </source>
</evidence>
<evidence type="ECO:0000256" key="8">
    <source>
        <dbReference type="ARBA" id="ARBA00055053"/>
    </source>
</evidence>
<evidence type="ECO:0000256" key="10">
    <source>
        <dbReference type="ARBA" id="ARBA00071747"/>
    </source>
</evidence>
<evidence type="ECO:0000259" key="13">
    <source>
        <dbReference type="PROSITE" id="PS50893"/>
    </source>
</evidence>
<keyword evidence="7 12" id="KW-0472">Membrane</keyword>
<keyword evidence="16" id="KW-1185">Reference proteome</keyword>
<evidence type="ECO:0000256" key="5">
    <source>
        <dbReference type="ARBA" id="ARBA00022840"/>
    </source>
</evidence>
<dbReference type="Pfam" id="PF00664">
    <property type="entry name" value="ABC_membrane"/>
    <property type="match status" value="1"/>
</dbReference>
<dbReference type="SUPFAM" id="SSF52540">
    <property type="entry name" value="P-loop containing nucleoside triphosphate hydrolases"/>
    <property type="match status" value="1"/>
</dbReference>
<keyword evidence="5 15" id="KW-0067">ATP-binding</keyword>
<dbReference type="PROSITE" id="PS00211">
    <property type="entry name" value="ABC_TRANSPORTER_1"/>
    <property type="match status" value="1"/>
</dbReference>
<dbReference type="CDD" id="cd03254">
    <property type="entry name" value="ABCC_Glucan_exporter_like"/>
    <property type="match status" value="1"/>
</dbReference>
<dbReference type="Gene3D" id="3.40.50.300">
    <property type="entry name" value="P-loop containing nucleotide triphosphate hydrolases"/>
    <property type="match status" value="1"/>
</dbReference>
<comment type="caution">
    <text evidence="15">The sequence shown here is derived from an EMBL/GenBank/DDBJ whole genome shotgun (WGS) entry which is preliminary data.</text>
</comment>
<dbReference type="InterPro" id="IPR017871">
    <property type="entry name" value="ABC_transporter-like_CS"/>
</dbReference>
<dbReference type="PROSITE" id="PS50929">
    <property type="entry name" value="ABC_TM1F"/>
    <property type="match status" value="1"/>
</dbReference>
<proteinExistence type="inferred from homology"/>
<dbReference type="SMART" id="SM00382">
    <property type="entry name" value="AAA"/>
    <property type="match status" value="1"/>
</dbReference>
<dbReference type="EMBL" id="QOUI01000004">
    <property type="protein sequence ID" value="RCK69961.1"/>
    <property type="molecule type" value="Genomic_DNA"/>
</dbReference>
<dbReference type="InterPro" id="IPR027417">
    <property type="entry name" value="P-loop_NTPase"/>
</dbReference>
<comment type="function">
    <text evidence="8">ABC transporter involved in fatty acid import. Transmembrane domains (TMD) form a pore in the membrane and the ATP-binding domain (NBD) is responsible for energy generation.</text>
</comment>
<dbReference type="InterPro" id="IPR036640">
    <property type="entry name" value="ABC1_TM_sf"/>
</dbReference>
<evidence type="ECO:0000256" key="7">
    <source>
        <dbReference type="ARBA" id="ARBA00023136"/>
    </source>
</evidence>
<feature type="region of interest" description="Disordered" evidence="11">
    <location>
        <begin position="1"/>
        <end position="40"/>
    </location>
</feature>
<evidence type="ECO:0000313" key="16">
    <source>
        <dbReference type="Proteomes" id="UP000252770"/>
    </source>
</evidence>
<dbReference type="Gene3D" id="1.20.1560.10">
    <property type="entry name" value="ABC transporter type 1, transmembrane domain"/>
    <property type="match status" value="1"/>
</dbReference>
<dbReference type="CDD" id="cd18547">
    <property type="entry name" value="ABC_6TM_Tm288_like"/>
    <property type="match status" value="1"/>
</dbReference>
<evidence type="ECO:0000259" key="14">
    <source>
        <dbReference type="PROSITE" id="PS50929"/>
    </source>
</evidence>
<dbReference type="InterPro" id="IPR003439">
    <property type="entry name" value="ABC_transporter-like_ATP-bd"/>
</dbReference>
<keyword evidence="6 12" id="KW-1133">Transmembrane helix</keyword>
<dbReference type="Pfam" id="PF00005">
    <property type="entry name" value="ABC_tran"/>
    <property type="match status" value="1"/>
</dbReference>
<feature type="transmembrane region" description="Helical" evidence="12">
    <location>
        <begin position="227"/>
        <end position="244"/>
    </location>
</feature>
<evidence type="ECO:0000256" key="1">
    <source>
        <dbReference type="ARBA" id="ARBA00004651"/>
    </source>
</evidence>
<feature type="transmembrane region" description="Helical" evidence="12">
    <location>
        <begin position="63"/>
        <end position="82"/>
    </location>
</feature>
<name>A0A367YYD8_9ACTN</name>
<dbReference type="RefSeq" id="WP_114126147.1">
    <property type="nucleotide sequence ID" value="NZ_QOUI01000004.1"/>
</dbReference>
<gene>
    <name evidence="15" type="ORF">DT076_08085</name>
</gene>
<comment type="subcellular location">
    <subcellularLocation>
        <location evidence="1">Cell membrane</location>
        <topology evidence="1">Multi-pass membrane protein</topology>
    </subcellularLocation>
</comment>
<evidence type="ECO:0000256" key="2">
    <source>
        <dbReference type="ARBA" id="ARBA00022448"/>
    </source>
</evidence>
<evidence type="ECO:0000256" key="3">
    <source>
        <dbReference type="ARBA" id="ARBA00022692"/>
    </source>
</evidence>
<dbReference type="PROSITE" id="PS50893">
    <property type="entry name" value="ABC_TRANSPORTER_2"/>
    <property type="match status" value="1"/>
</dbReference>
<dbReference type="GO" id="GO:0005886">
    <property type="term" value="C:plasma membrane"/>
    <property type="evidence" value="ECO:0007669"/>
    <property type="project" value="UniProtKB-SubCell"/>
</dbReference>
<evidence type="ECO:0000256" key="6">
    <source>
        <dbReference type="ARBA" id="ARBA00022989"/>
    </source>
</evidence>
<dbReference type="InterPro" id="IPR003593">
    <property type="entry name" value="AAA+_ATPase"/>
</dbReference>
<protein>
    <recommendedName>
        <fullName evidence="10">Fatty acid ABC transporter ATP-binding/permease protein</fullName>
    </recommendedName>
</protein>
<evidence type="ECO:0000256" key="12">
    <source>
        <dbReference type="SAM" id="Phobius"/>
    </source>
</evidence>
<evidence type="ECO:0000256" key="4">
    <source>
        <dbReference type="ARBA" id="ARBA00022741"/>
    </source>
</evidence>
<dbReference type="PANTHER" id="PTHR24221">
    <property type="entry name" value="ATP-BINDING CASSETTE SUB-FAMILY B"/>
    <property type="match status" value="1"/>
</dbReference>
<feature type="transmembrane region" description="Helical" evidence="12">
    <location>
        <begin position="148"/>
        <end position="170"/>
    </location>
</feature>
<dbReference type="InterPro" id="IPR011527">
    <property type="entry name" value="ABC1_TM_dom"/>
</dbReference>
<dbReference type="GO" id="GO:0016887">
    <property type="term" value="F:ATP hydrolysis activity"/>
    <property type="evidence" value="ECO:0007669"/>
    <property type="project" value="InterPro"/>
</dbReference>
<feature type="transmembrane region" description="Helical" evidence="12">
    <location>
        <begin position="250"/>
        <end position="267"/>
    </location>
</feature>
<accession>A0A367YYD8</accession>
<dbReference type="AlphaFoldDB" id="A0A367YYD8"/>
<keyword evidence="4" id="KW-0547">Nucleotide-binding</keyword>
<dbReference type="InterPro" id="IPR039421">
    <property type="entry name" value="Type_1_exporter"/>
</dbReference>
<keyword evidence="2" id="KW-0813">Transport</keyword>